<comment type="similarity">
    <text evidence="8 10">Belongs to the adenylosuccinate synthetase family.</text>
</comment>
<dbReference type="CDD" id="cd03108">
    <property type="entry name" value="AdSS"/>
    <property type="match status" value="1"/>
</dbReference>
<feature type="active site" evidence="9">
    <location>
        <position position="150"/>
    </location>
</feature>
<dbReference type="SMART" id="SM00788">
    <property type="entry name" value="Adenylsucc_synt"/>
    <property type="match status" value="1"/>
</dbReference>
<reference evidence="11 12" key="1">
    <citation type="submission" date="2020-04" db="EMBL/GenBank/DDBJ databases">
        <authorList>
            <person name="De Canck E."/>
        </authorList>
    </citation>
    <scope>NUCLEOTIDE SEQUENCE [LARGE SCALE GENOMIC DNA]</scope>
    <source>
        <strain evidence="11 12">LMG 29739</strain>
    </source>
</reference>
<dbReference type="Proteomes" id="UP000494329">
    <property type="component" value="Unassembled WGS sequence"/>
</dbReference>
<dbReference type="NCBIfam" id="NF002223">
    <property type="entry name" value="PRK01117.1"/>
    <property type="match status" value="1"/>
</dbReference>
<feature type="binding site" description="in other chain" evidence="8">
    <location>
        <position position="139"/>
    </location>
    <ligand>
        <name>IMP</name>
        <dbReference type="ChEBI" id="CHEBI:58053"/>
        <note>ligand shared between dimeric partners</note>
    </ligand>
</feature>
<dbReference type="GO" id="GO:0004019">
    <property type="term" value="F:adenylosuccinate synthase activity"/>
    <property type="evidence" value="ECO:0007669"/>
    <property type="project" value="UniProtKB-UniRule"/>
</dbReference>
<evidence type="ECO:0000256" key="3">
    <source>
        <dbReference type="ARBA" id="ARBA00022723"/>
    </source>
</evidence>
<feature type="binding site" evidence="8">
    <location>
        <position position="153"/>
    </location>
    <ligand>
        <name>IMP</name>
        <dbReference type="ChEBI" id="CHEBI:58053"/>
        <note>ligand shared between dimeric partners</note>
    </ligand>
</feature>
<comment type="subcellular location">
    <subcellularLocation>
        <location evidence="8">Cytoplasm</location>
    </subcellularLocation>
</comment>
<feature type="active site" description="Proton acceptor" evidence="8">
    <location>
        <position position="23"/>
    </location>
</feature>
<keyword evidence="8" id="KW-0963">Cytoplasm</keyword>
<dbReference type="Gene3D" id="1.10.300.10">
    <property type="entry name" value="Adenylosuccinate Synthetase, subunit A, domain 2"/>
    <property type="match status" value="1"/>
</dbReference>
<dbReference type="RefSeq" id="WP_175115331.1">
    <property type="nucleotide sequence ID" value="NZ_CADIKF010000092.1"/>
</dbReference>
<dbReference type="FunFam" id="3.90.170.10:FF:000001">
    <property type="entry name" value="Adenylosuccinate synthetase"/>
    <property type="match status" value="1"/>
</dbReference>
<dbReference type="FunFam" id="1.10.300.10:FF:000001">
    <property type="entry name" value="Adenylosuccinate synthetase"/>
    <property type="match status" value="1"/>
</dbReference>
<sequence length="448" mass="48322">MSASAVNVNPGRNVVVVGTQWGDEGKGKIVDWLTDHAQGVVRFQGGHNAGHTLIIGGKKTILRLIPSGIMRPEVACYIGNGVVLSPEALFKEIEELEAVGLDVQKRLFISEATTLILPYHVAIDQAREAKSGAGKIGTTGRGIGPAYEDKVARRGLRVQDLFEPQAFAERLRANLDFHNFVLTQYLGAAAVDYQQTLDMMLGYADRLKPMIADVSRRLYDENHAGRNLLFEGAQGTLLDIDHGTYPFVTSSNCVAGAASAGAGVGPQKLDYILGITKAYCTRVGSGPFPSELYDADNAARQAPIGLTLATVGKEFGSVTGRPRRTGWLDAAALRRSIQINGVSGLCITKLDVLDGLDEVNLCIGYKMDGKAADILPRGASEVARCEPVYETFAGWKESTIGIKEWDKLPANARAYLTRVQEVAGVPIDMVSTGPDRDETILLRHPFKV</sequence>
<evidence type="ECO:0000256" key="5">
    <source>
        <dbReference type="ARBA" id="ARBA00022755"/>
    </source>
</evidence>
<dbReference type="PANTHER" id="PTHR11846">
    <property type="entry name" value="ADENYLOSUCCINATE SYNTHETASE"/>
    <property type="match status" value="1"/>
</dbReference>
<organism evidence="11 12">
    <name type="scientific">Paraburkholderia solisilvae</name>
    <dbReference type="NCBI Taxonomy" id="624376"/>
    <lineage>
        <taxon>Bacteria</taxon>
        <taxon>Pseudomonadati</taxon>
        <taxon>Pseudomonadota</taxon>
        <taxon>Betaproteobacteria</taxon>
        <taxon>Burkholderiales</taxon>
        <taxon>Burkholderiaceae</taxon>
        <taxon>Paraburkholderia</taxon>
    </lineage>
</organism>
<keyword evidence="6 8" id="KW-0460">Magnesium</keyword>
<dbReference type="PROSITE" id="PS01266">
    <property type="entry name" value="ADENYLOSUCCIN_SYN_1"/>
    <property type="match status" value="1"/>
</dbReference>
<feature type="binding site" evidence="8">
    <location>
        <begin position="317"/>
        <end position="323"/>
    </location>
    <ligand>
        <name>substrate</name>
    </ligand>
</feature>
<feature type="binding site" evidence="8">
    <location>
        <position position="323"/>
    </location>
    <ligand>
        <name>GTP</name>
        <dbReference type="ChEBI" id="CHEBI:37565"/>
    </ligand>
</feature>
<feature type="binding site" description="in other chain" evidence="8">
    <location>
        <position position="234"/>
    </location>
    <ligand>
        <name>IMP</name>
        <dbReference type="ChEBI" id="CHEBI:58053"/>
        <note>ligand shared between dimeric partners</note>
    </ligand>
</feature>
<keyword evidence="2 8" id="KW-0436">Ligase</keyword>
<dbReference type="GO" id="GO:0000287">
    <property type="term" value="F:magnesium ion binding"/>
    <property type="evidence" value="ECO:0007669"/>
    <property type="project" value="UniProtKB-UniRule"/>
</dbReference>
<feature type="binding site" evidence="8">
    <location>
        <begin position="431"/>
        <end position="433"/>
    </location>
    <ligand>
        <name>GTP</name>
        <dbReference type="ChEBI" id="CHEBI:37565"/>
    </ligand>
</feature>
<feature type="binding site" evidence="8">
    <location>
        <begin position="22"/>
        <end position="28"/>
    </location>
    <ligand>
        <name>GTP</name>
        <dbReference type="ChEBI" id="CHEBI:37565"/>
    </ligand>
</feature>
<feature type="binding site" evidence="8">
    <location>
        <position position="50"/>
    </location>
    <ligand>
        <name>Mg(2+)</name>
        <dbReference type="ChEBI" id="CHEBI:18420"/>
    </ligand>
</feature>
<dbReference type="InterPro" id="IPR033128">
    <property type="entry name" value="Adenylosuccin_syn_Lys_AS"/>
</dbReference>
<protein>
    <recommendedName>
        <fullName evidence="8 10">Adenylosuccinate synthetase</fullName>
        <shortName evidence="8">AMPSase</shortName>
        <shortName evidence="8">AdSS</shortName>
        <ecNumber evidence="8 10">6.3.4.4</ecNumber>
    </recommendedName>
    <alternativeName>
        <fullName evidence="8">IMP--aspartate ligase</fullName>
    </alternativeName>
</protein>
<comment type="pathway">
    <text evidence="8 10">Purine metabolism; AMP biosynthesis via de novo pathway; AMP from IMP: step 1/2.</text>
</comment>
<dbReference type="EMBL" id="CADIKF010000092">
    <property type="protein sequence ID" value="CAB3772190.1"/>
    <property type="molecule type" value="Genomic_DNA"/>
</dbReference>
<dbReference type="GO" id="GO:0046040">
    <property type="term" value="P:IMP metabolic process"/>
    <property type="evidence" value="ECO:0007669"/>
    <property type="project" value="TreeGrafter"/>
</dbReference>
<feature type="binding site" description="in other chain" evidence="8">
    <location>
        <position position="249"/>
    </location>
    <ligand>
        <name>IMP</name>
        <dbReference type="ChEBI" id="CHEBI:58053"/>
        <note>ligand shared between dimeric partners</note>
    </ligand>
</feature>
<dbReference type="SUPFAM" id="SSF52540">
    <property type="entry name" value="P-loop containing nucleoside triphosphate hydrolases"/>
    <property type="match status" value="1"/>
</dbReference>
<evidence type="ECO:0000256" key="1">
    <source>
        <dbReference type="ARBA" id="ARBA00011738"/>
    </source>
</evidence>
<dbReference type="GO" id="GO:0005737">
    <property type="term" value="C:cytoplasm"/>
    <property type="evidence" value="ECO:0007669"/>
    <property type="project" value="UniProtKB-SubCell"/>
</dbReference>
<feature type="active site" description="Proton donor" evidence="8">
    <location>
        <position position="51"/>
    </location>
</feature>
<feature type="binding site" evidence="8">
    <location>
        <begin position="50"/>
        <end position="52"/>
    </location>
    <ligand>
        <name>GTP</name>
        <dbReference type="ChEBI" id="CHEBI:37565"/>
    </ligand>
</feature>
<dbReference type="PANTHER" id="PTHR11846:SF0">
    <property type="entry name" value="ADENYLOSUCCINATE SYNTHETASE"/>
    <property type="match status" value="1"/>
</dbReference>
<evidence type="ECO:0000313" key="11">
    <source>
        <dbReference type="EMBL" id="CAB3772190.1"/>
    </source>
</evidence>
<dbReference type="InterPro" id="IPR042109">
    <property type="entry name" value="Adenylosuccinate_synth_dom1"/>
</dbReference>
<dbReference type="InterPro" id="IPR018220">
    <property type="entry name" value="Adenylosuccin_syn_GTP-bd"/>
</dbReference>
<dbReference type="UniPathway" id="UPA00075">
    <property type="reaction ID" value="UER00335"/>
</dbReference>
<comment type="subunit">
    <text evidence="1 8">Homodimer.</text>
</comment>
<feature type="binding site" description="in other chain" evidence="8">
    <location>
        <position position="321"/>
    </location>
    <ligand>
        <name>IMP</name>
        <dbReference type="ChEBI" id="CHEBI:58053"/>
        <note>ligand shared between dimeric partners</note>
    </ligand>
</feature>
<evidence type="ECO:0000256" key="7">
    <source>
        <dbReference type="ARBA" id="ARBA00023134"/>
    </source>
</evidence>
<dbReference type="Gene3D" id="3.40.440.10">
    <property type="entry name" value="Adenylosuccinate Synthetase, subunit A, domain 1"/>
    <property type="match status" value="1"/>
</dbReference>
<evidence type="ECO:0000256" key="10">
    <source>
        <dbReference type="RuleBase" id="RU000520"/>
    </source>
</evidence>
<dbReference type="GO" id="GO:0044208">
    <property type="term" value="P:'de novo' AMP biosynthetic process"/>
    <property type="evidence" value="ECO:0007669"/>
    <property type="project" value="UniProtKB-UniRule"/>
</dbReference>
<evidence type="ECO:0000256" key="6">
    <source>
        <dbReference type="ARBA" id="ARBA00022842"/>
    </source>
</evidence>
<comment type="cofactor">
    <cofactor evidence="8">
        <name>Mg(2+)</name>
        <dbReference type="ChEBI" id="CHEBI:18420"/>
    </cofactor>
    <text evidence="8">Binds 1 Mg(2+) ion per subunit.</text>
</comment>
<dbReference type="AlphaFoldDB" id="A0A6J5F012"/>
<gene>
    <name evidence="8 11" type="primary">purA</name>
    <name evidence="11" type="ORF">LMG29739_06211</name>
</gene>
<accession>A0A6J5F012</accession>
<evidence type="ECO:0000256" key="2">
    <source>
        <dbReference type="ARBA" id="ARBA00022598"/>
    </source>
</evidence>
<feature type="binding site" description="in other chain" evidence="8">
    <location>
        <begin position="23"/>
        <end position="26"/>
    </location>
    <ligand>
        <name>IMP</name>
        <dbReference type="ChEBI" id="CHEBI:58053"/>
        <note>ligand shared between dimeric partners</note>
    </ligand>
</feature>
<dbReference type="Pfam" id="PF00709">
    <property type="entry name" value="Adenylsucc_synt"/>
    <property type="match status" value="1"/>
</dbReference>
<comment type="function">
    <text evidence="8">Plays an important role in the de novo pathway of purine nucleotide biosynthesis. Catalyzes the first committed step in the biosynthesis of AMP from IMP.</text>
</comment>
<dbReference type="InterPro" id="IPR027417">
    <property type="entry name" value="P-loop_NTPase"/>
</dbReference>
<evidence type="ECO:0000256" key="9">
    <source>
        <dbReference type="PROSITE-ProRule" id="PRU10134"/>
    </source>
</evidence>
<dbReference type="NCBIfam" id="TIGR00184">
    <property type="entry name" value="purA"/>
    <property type="match status" value="1"/>
</dbReference>
<keyword evidence="12" id="KW-1185">Reference proteome</keyword>
<evidence type="ECO:0000256" key="8">
    <source>
        <dbReference type="HAMAP-Rule" id="MF_00011"/>
    </source>
</evidence>
<evidence type="ECO:0000313" key="12">
    <source>
        <dbReference type="Proteomes" id="UP000494329"/>
    </source>
</evidence>
<dbReference type="InterPro" id="IPR042110">
    <property type="entry name" value="Adenylosuccinate_synth_dom2"/>
</dbReference>
<proteinExistence type="inferred from homology"/>
<name>A0A6J5F012_9BURK</name>
<keyword evidence="4 8" id="KW-0547">Nucleotide-binding</keyword>
<keyword evidence="5 8" id="KW-0658">Purine biosynthesis</keyword>
<dbReference type="Gene3D" id="3.90.170.10">
    <property type="entry name" value="Adenylosuccinate Synthetase, subunit A, domain 3"/>
    <property type="match status" value="1"/>
</dbReference>
<keyword evidence="7 8" id="KW-0342">GTP-binding</keyword>
<dbReference type="HAMAP" id="MF_00011">
    <property type="entry name" value="Adenylosucc_synth"/>
    <property type="match status" value="1"/>
</dbReference>
<dbReference type="GO" id="GO:0005525">
    <property type="term" value="F:GTP binding"/>
    <property type="evidence" value="ECO:0007669"/>
    <property type="project" value="UniProtKB-UniRule"/>
</dbReference>
<feature type="binding site" description="in other chain" evidence="8">
    <location>
        <begin position="48"/>
        <end position="51"/>
    </location>
    <ligand>
        <name>IMP</name>
        <dbReference type="ChEBI" id="CHEBI:58053"/>
        <note>ligand shared between dimeric partners</note>
    </ligand>
</feature>
<feature type="binding site" evidence="8">
    <location>
        <begin position="349"/>
        <end position="351"/>
    </location>
    <ligand>
        <name>GTP</name>
        <dbReference type="ChEBI" id="CHEBI:37565"/>
    </ligand>
</feature>
<dbReference type="InterPro" id="IPR042111">
    <property type="entry name" value="Adenylosuccinate_synth_dom3"/>
</dbReference>
<dbReference type="InterPro" id="IPR001114">
    <property type="entry name" value="Adenylosuccinate_synthetase"/>
</dbReference>
<evidence type="ECO:0000256" key="4">
    <source>
        <dbReference type="ARBA" id="ARBA00022741"/>
    </source>
</evidence>
<keyword evidence="3 8" id="KW-0479">Metal-binding</keyword>
<feature type="binding site" evidence="8">
    <location>
        <position position="23"/>
    </location>
    <ligand>
        <name>Mg(2+)</name>
        <dbReference type="ChEBI" id="CHEBI:18420"/>
    </ligand>
</feature>
<comment type="catalytic activity">
    <reaction evidence="8 10">
        <text>IMP + L-aspartate + GTP = N(6)-(1,2-dicarboxyethyl)-AMP + GDP + phosphate + 2 H(+)</text>
        <dbReference type="Rhea" id="RHEA:15753"/>
        <dbReference type="ChEBI" id="CHEBI:15378"/>
        <dbReference type="ChEBI" id="CHEBI:29991"/>
        <dbReference type="ChEBI" id="CHEBI:37565"/>
        <dbReference type="ChEBI" id="CHEBI:43474"/>
        <dbReference type="ChEBI" id="CHEBI:57567"/>
        <dbReference type="ChEBI" id="CHEBI:58053"/>
        <dbReference type="ChEBI" id="CHEBI:58189"/>
        <dbReference type="EC" id="6.3.4.4"/>
    </reaction>
</comment>
<dbReference type="EC" id="6.3.4.4" evidence="8 10"/>
<dbReference type="PROSITE" id="PS00513">
    <property type="entry name" value="ADENYLOSUCCIN_SYN_2"/>
    <property type="match status" value="1"/>
</dbReference>